<comment type="caution">
    <text evidence="2">The sequence shown here is derived from an EMBL/GenBank/DDBJ whole genome shotgun (WGS) entry which is preliminary data.</text>
</comment>
<evidence type="ECO:0000256" key="1">
    <source>
        <dbReference type="SAM" id="MobiDB-lite"/>
    </source>
</evidence>
<dbReference type="AlphaFoldDB" id="A0A9J6F4U0"/>
<dbReference type="Proteomes" id="UP000821866">
    <property type="component" value="Chromosome 1"/>
</dbReference>
<feature type="compositionally biased region" description="Low complexity" evidence="1">
    <location>
        <begin position="237"/>
        <end position="250"/>
    </location>
</feature>
<name>A0A9J6F4U0_RHIMP</name>
<dbReference type="Gene3D" id="1.25.10.10">
    <property type="entry name" value="Leucine-rich Repeat Variant"/>
    <property type="match status" value="1"/>
</dbReference>
<accession>A0A9J6F4U0</accession>
<dbReference type="EMBL" id="JABSTU010000001">
    <property type="protein sequence ID" value="KAH8041495.1"/>
    <property type="molecule type" value="Genomic_DNA"/>
</dbReference>
<keyword evidence="3" id="KW-1185">Reference proteome</keyword>
<organism evidence="2 3">
    <name type="scientific">Rhipicephalus microplus</name>
    <name type="common">Cattle tick</name>
    <name type="synonym">Boophilus microplus</name>
    <dbReference type="NCBI Taxonomy" id="6941"/>
    <lineage>
        <taxon>Eukaryota</taxon>
        <taxon>Metazoa</taxon>
        <taxon>Ecdysozoa</taxon>
        <taxon>Arthropoda</taxon>
        <taxon>Chelicerata</taxon>
        <taxon>Arachnida</taxon>
        <taxon>Acari</taxon>
        <taxon>Parasitiformes</taxon>
        <taxon>Ixodida</taxon>
        <taxon>Ixodoidea</taxon>
        <taxon>Ixodidae</taxon>
        <taxon>Rhipicephalinae</taxon>
        <taxon>Rhipicephalus</taxon>
        <taxon>Boophilus</taxon>
    </lineage>
</organism>
<dbReference type="InterPro" id="IPR011989">
    <property type="entry name" value="ARM-like"/>
</dbReference>
<dbReference type="VEuPathDB" id="VectorBase:LOC119179929"/>
<reference evidence="2" key="1">
    <citation type="journal article" date="2020" name="Cell">
        <title>Large-Scale Comparative Analyses of Tick Genomes Elucidate Their Genetic Diversity and Vector Capacities.</title>
        <authorList>
            <consortium name="Tick Genome and Microbiome Consortium (TIGMIC)"/>
            <person name="Jia N."/>
            <person name="Wang J."/>
            <person name="Shi W."/>
            <person name="Du L."/>
            <person name="Sun Y."/>
            <person name="Zhan W."/>
            <person name="Jiang J.F."/>
            <person name="Wang Q."/>
            <person name="Zhang B."/>
            <person name="Ji P."/>
            <person name="Bell-Sakyi L."/>
            <person name="Cui X.M."/>
            <person name="Yuan T.T."/>
            <person name="Jiang B.G."/>
            <person name="Yang W.F."/>
            <person name="Lam T.T."/>
            <person name="Chang Q.C."/>
            <person name="Ding S.J."/>
            <person name="Wang X.J."/>
            <person name="Zhu J.G."/>
            <person name="Ruan X.D."/>
            <person name="Zhao L."/>
            <person name="Wei J.T."/>
            <person name="Ye R.Z."/>
            <person name="Que T.C."/>
            <person name="Du C.H."/>
            <person name="Zhou Y.H."/>
            <person name="Cheng J.X."/>
            <person name="Dai P.F."/>
            <person name="Guo W.B."/>
            <person name="Han X.H."/>
            <person name="Huang E.J."/>
            <person name="Li L.F."/>
            <person name="Wei W."/>
            <person name="Gao Y.C."/>
            <person name="Liu J.Z."/>
            <person name="Shao H.Z."/>
            <person name="Wang X."/>
            <person name="Wang C.C."/>
            <person name="Yang T.C."/>
            <person name="Huo Q.B."/>
            <person name="Li W."/>
            <person name="Chen H.Y."/>
            <person name="Chen S.E."/>
            <person name="Zhou L.G."/>
            <person name="Ni X.B."/>
            <person name="Tian J.H."/>
            <person name="Sheng Y."/>
            <person name="Liu T."/>
            <person name="Pan Y.S."/>
            <person name="Xia L.Y."/>
            <person name="Li J."/>
            <person name="Zhao F."/>
            <person name="Cao W.C."/>
        </authorList>
    </citation>
    <scope>NUCLEOTIDE SEQUENCE</scope>
    <source>
        <strain evidence="2">Rmic-2018</strain>
    </source>
</reference>
<evidence type="ECO:0000313" key="2">
    <source>
        <dbReference type="EMBL" id="KAH8041495.1"/>
    </source>
</evidence>
<protein>
    <submittedName>
        <fullName evidence="2">Uncharacterized protein</fullName>
    </submittedName>
</protein>
<sequence length="379" mass="40599">MKNGRSMHNNGASGGFSSGLVVGDLPALCGGGRGVSPRRDEYLTKRLERLDVRISGHEDDAAMELRIGLDYVVEHPEYTRTLATELNGIGPVILRFRVKLEKILEDAYKQCYEDIRNATGLIERRSDYTPCIAAAASGNSDLRRQVWELLVALCVRGGEGIRRALSTLDQLATLRAQRTRLAALALAISRGTDDEVPPLLALANKALSGRDRARLRAELRARGSKVPAGLTSPPPEESGWPSGTSGPPETLQQAWTALSTRASGSGKREAYLLRALQRLLADDAWDTPVRQTKHSQTSLEALDRCGTGPAATTAIPAKAVATTTAADTQTSTPTTVAVSSSPADSGGNNRRCCSCRCHESASAETKASTTRWTAQPRAL</sequence>
<feature type="region of interest" description="Disordered" evidence="1">
    <location>
        <begin position="222"/>
        <end position="250"/>
    </location>
</feature>
<reference evidence="2" key="2">
    <citation type="submission" date="2021-09" db="EMBL/GenBank/DDBJ databases">
        <authorList>
            <person name="Jia N."/>
            <person name="Wang J."/>
            <person name="Shi W."/>
            <person name="Du L."/>
            <person name="Sun Y."/>
            <person name="Zhan W."/>
            <person name="Jiang J."/>
            <person name="Wang Q."/>
            <person name="Zhang B."/>
            <person name="Ji P."/>
            <person name="Sakyi L.B."/>
            <person name="Cui X."/>
            <person name="Yuan T."/>
            <person name="Jiang B."/>
            <person name="Yang W."/>
            <person name="Lam T.T.-Y."/>
            <person name="Chang Q."/>
            <person name="Ding S."/>
            <person name="Wang X."/>
            <person name="Zhu J."/>
            <person name="Ruan X."/>
            <person name="Zhao L."/>
            <person name="Wei J."/>
            <person name="Que T."/>
            <person name="Du C."/>
            <person name="Cheng J."/>
            <person name="Dai P."/>
            <person name="Han X."/>
            <person name="Huang E."/>
            <person name="Gao Y."/>
            <person name="Liu J."/>
            <person name="Shao H."/>
            <person name="Ye R."/>
            <person name="Li L."/>
            <person name="Wei W."/>
            <person name="Wang X."/>
            <person name="Wang C."/>
            <person name="Huo Q."/>
            <person name="Li W."/>
            <person name="Guo W."/>
            <person name="Chen H."/>
            <person name="Chen S."/>
            <person name="Zhou L."/>
            <person name="Zhou L."/>
            <person name="Ni X."/>
            <person name="Tian J."/>
            <person name="Zhou Y."/>
            <person name="Sheng Y."/>
            <person name="Liu T."/>
            <person name="Pan Y."/>
            <person name="Xia L."/>
            <person name="Li J."/>
            <person name="Zhao F."/>
            <person name="Cao W."/>
        </authorList>
    </citation>
    <scope>NUCLEOTIDE SEQUENCE</scope>
    <source>
        <strain evidence="2">Rmic-2018</strain>
        <tissue evidence="2">Larvae</tissue>
    </source>
</reference>
<gene>
    <name evidence="2" type="ORF">HPB51_016940</name>
</gene>
<evidence type="ECO:0000313" key="3">
    <source>
        <dbReference type="Proteomes" id="UP000821866"/>
    </source>
</evidence>
<feature type="region of interest" description="Disordered" evidence="1">
    <location>
        <begin position="324"/>
        <end position="351"/>
    </location>
</feature>
<proteinExistence type="predicted"/>